<evidence type="ECO:0000256" key="1">
    <source>
        <dbReference type="SAM" id="MobiDB-lite"/>
    </source>
</evidence>
<dbReference type="SUPFAM" id="SSF48452">
    <property type="entry name" value="TPR-like"/>
    <property type="match status" value="1"/>
</dbReference>
<feature type="region of interest" description="Disordered" evidence="1">
    <location>
        <begin position="197"/>
        <end position="216"/>
    </location>
</feature>
<accession>A0AAW9QVC6</accession>
<evidence type="ECO:0000313" key="2">
    <source>
        <dbReference type="EMBL" id="MEG3437568.1"/>
    </source>
</evidence>
<protein>
    <submittedName>
        <fullName evidence="2">Uncharacterized protein</fullName>
    </submittedName>
</protein>
<dbReference type="EMBL" id="JBAFSM010000016">
    <property type="protein sequence ID" value="MEG3437568.1"/>
    <property type="molecule type" value="Genomic_DNA"/>
</dbReference>
<feature type="compositionally biased region" description="Low complexity" evidence="1">
    <location>
        <begin position="203"/>
        <end position="216"/>
    </location>
</feature>
<proteinExistence type="predicted"/>
<keyword evidence="3" id="KW-1185">Reference proteome</keyword>
<sequence>MLKRNSRYGIPYLFLSTAIGLLMIAPIARSQSPAKPPASRPAPAAQPAQPAETPDSSDELKPLNQADSLLSYQGGQRLMQEASAAINAGNYTLAADKLNQARRVFNQLSNYHLQLANSFSGIDPQVFDAQRQSALTTGQSRDEATYQLALVHRAQNQPELAVPLLIQVIQSQNPTSELGQKCYQQLYEMGFVSTPFGSPAAPPTSAAPAPTPNARQ</sequence>
<organism evidence="2 3">
    <name type="scientific">Pannus brasiliensis CCIBt3594</name>
    <dbReference type="NCBI Taxonomy" id="1427578"/>
    <lineage>
        <taxon>Bacteria</taxon>
        <taxon>Bacillati</taxon>
        <taxon>Cyanobacteriota</taxon>
        <taxon>Cyanophyceae</taxon>
        <taxon>Oscillatoriophycideae</taxon>
        <taxon>Chroococcales</taxon>
        <taxon>Microcystaceae</taxon>
        <taxon>Pannus</taxon>
    </lineage>
</organism>
<name>A0AAW9QVC6_9CHRO</name>
<dbReference type="RefSeq" id="WP_332865044.1">
    <property type="nucleotide sequence ID" value="NZ_JBAFSM010000016.1"/>
</dbReference>
<feature type="compositionally biased region" description="Low complexity" evidence="1">
    <location>
        <begin position="41"/>
        <end position="51"/>
    </location>
</feature>
<reference evidence="2 3" key="1">
    <citation type="submission" date="2024-01" db="EMBL/GenBank/DDBJ databases">
        <title>Genomic insights into the taxonomy and metabolism of the cyanobacterium Pannus brasiliensis CCIBt3594.</title>
        <authorList>
            <person name="Machado M."/>
            <person name="Botero N.B."/>
            <person name="Andreote A.P.D."/>
            <person name="Feitosa A.M.T."/>
            <person name="Popin R."/>
            <person name="Sivonen K."/>
            <person name="Fiore M.F."/>
        </authorList>
    </citation>
    <scope>NUCLEOTIDE SEQUENCE [LARGE SCALE GENOMIC DNA]</scope>
    <source>
        <strain evidence="2 3">CCIBt3594</strain>
    </source>
</reference>
<dbReference type="Gene3D" id="1.25.40.10">
    <property type="entry name" value="Tetratricopeptide repeat domain"/>
    <property type="match status" value="1"/>
</dbReference>
<dbReference type="Proteomes" id="UP001328733">
    <property type="component" value="Unassembled WGS sequence"/>
</dbReference>
<evidence type="ECO:0000313" key="3">
    <source>
        <dbReference type="Proteomes" id="UP001328733"/>
    </source>
</evidence>
<gene>
    <name evidence="2" type="ORF">V0288_10600</name>
</gene>
<dbReference type="AlphaFoldDB" id="A0AAW9QVC6"/>
<dbReference type="InterPro" id="IPR011990">
    <property type="entry name" value="TPR-like_helical_dom_sf"/>
</dbReference>
<feature type="region of interest" description="Disordered" evidence="1">
    <location>
        <begin position="30"/>
        <end position="62"/>
    </location>
</feature>
<comment type="caution">
    <text evidence="2">The sequence shown here is derived from an EMBL/GenBank/DDBJ whole genome shotgun (WGS) entry which is preliminary data.</text>
</comment>